<keyword evidence="5" id="KW-1185">Reference proteome</keyword>
<feature type="signal peptide" evidence="3">
    <location>
        <begin position="1"/>
        <end position="18"/>
    </location>
</feature>
<comment type="caution">
    <text evidence="4">The sequence shown here is derived from an EMBL/GenBank/DDBJ whole genome shotgun (WGS) entry which is preliminary data.</text>
</comment>
<feature type="chain" id="PRO_5040111500" evidence="3">
    <location>
        <begin position="19"/>
        <end position="374"/>
    </location>
</feature>
<feature type="transmembrane region" description="Helical" evidence="2">
    <location>
        <begin position="255"/>
        <end position="277"/>
    </location>
</feature>
<evidence type="ECO:0000256" key="1">
    <source>
        <dbReference type="SAM" id="MobiDB-lite"/>
    </source>
</evidence>
<reference evidence="4" key="1">
    <citation type="submission" date="2022-05" db="EMBL/GenBank/DDBJ databases">
        <authorList>
            <person name="Okamura Y."/>
        </authorList>
    </citation>
    <scope>NUCLEOTIDE SEQUENCE</scope>
</reference>
<organism evidence="4 5">
    <name type="scientific">Pieris brassicae</name>
    <name type="common">White butterfly</name>
    <name type="synonym">Large white butterfly</name>
    <dbReference type="NCBI Taxonomy" id="7116"/>
    <lineage>
        <taxon>Eukaryota</taxon>
        <taxon>Metazoa</taxon>
        <taxon>Ecdysozoa</taxon>
        <taxon>Arthropoda</taxon>
        <taxon>Hexapoda</taxon>
        <taxon>Insecta</taxon>
        <taxon>Pterygota</taxon>
        <taxon>Neoptera</taxon>
        <taxon>Endopterygota</taxon>
        <taxon>Lepidoptera</taxon>
        <taxon>Glossata</taxon>
        <taxon>Ditrysia</taxon>
        <taxon>Papilionoidea</taxon>
        <taxon>Pieridae</taxon>
        <taxon>Pierinae</taxon>
        <taxon>Pieris</taxon>
    </lineage>
</organism>
<evidence type="ECO:0000313" key="4">
    <source>
        <dbReference type="EMBL" id="CAH4029558.1"/>
    </source>
</evidence>
<feature type="region of interest" description="Disordered" evidence="1">
    <location>
        <begin position="327"/>
        <end position="374"/>
    </location>
</feature>
<dbReference type="EMBL" id="CALOZG010000008">
    <property type="protein sequence ID" value="CAH4029558.1"/>
    <property type="molecule type" value="Genomic_DNA"/>
</dbReference>
<protein>
    <submittedName>
        <fullName evidence="4">Uncharacterized protein</fullName>
    </submittedName>
</protein>
<proteinExistence type="predicted"/>
<accession>A0A9P0TIT3</accession>
<feature type="compositionally biased region" description="Basic residues" evidence="1">
    <location>
        <begin position="143"/>
        <end position="154"/>
    </location>
</feature>
<dbReference type="Proteomes" id="UP001152562">
    <property type="component" value="Unassembled WGS sequence"/>
</dbReference>
<sequence length="374" mass="42332">MANQKVFIFLLIFGTVHSASILESSYDYVMNLGKNFAPSFMSILDCFGGEDAWGCAKEKAGKMLDGWDKEVDKQRRMWRDAADAEVRSSGRSLQEMPSTLGKEIEESLLSLSDMVQDGMARALARKKHDGGLDSITITTSSEKKKKMKKKQKPPKIHLHPIVMPMKQAEEKGLLVEKEGLELEGWRVENIGVEGMERKGRVLEGRGIIEDMWKIGEGAMDAVADHVLEKENMENGLADRSTVAEQRGKKKKKKKAILKLLLLGAVLKAKIGTLLQILSFKLQVKFFIIALIGLGINLARFWVELKKKHQEPQKVIYYEHAQHQHHYEHEEEPGWGPWSRSIVPEENDEADSEVSPYRGQEKAHMYPTKPLLTLS</sequence>
<keyword evidence="2" id="KW-0472">Membrane</keyword>
<keyword evidence="2" id="KW-1133">Transmembrane helix</keyword>
<evidence type="ECO:0000256" key="3">
    <source>
        <dbReference type="SAM" id="SignalP"/>
    </source>
</evidence>
<feature type="transmembrane region" description="Helical" evidence="2">
    <location>
        <begin position="283"/>
        <end position="302"/>
    </location>
</feature>
<keyword evidence="3" id="KW-0732">Signal</keyword>
<gene>
    <name evidence="4" type="ORF">PIBRA_LOCUS6299</name>
</gene>
<keyword evidence="2" id="KW-0812">Transmembrane</keyword>
<evidence type="ECO:0000313" key="5">
    <source>
        <dbReference type="Proteomes" id="UP001152562"/>
    </source>
</evidence>
<evidence type="ECO:0000256" key="2">
    <source>
        <dbReference type="SAM" id="Phobius"/>
    </source>
</evidence>
<feature type="region of interest" description="Disordered" evidence="1">
    <location>
        <begin position="132"/>
        <end position="154"/>
    </location>
</feature>
<dbReference type="AlphaFoldDB" id="A0A9P0TIT3"/>
<name>A0A9P0TIT3_PIEBR</name>